<dbReference type="SUPFAM" id="SSF161098">
    <property type="entry name" value="MetI-like"/>
    <property type="match status" value="1"/>
</dbReference>
<comment type="subcellular location">
    <subcellularLocation>
        <location evidence="1 7">Cell membrane</location>
        <topology evidence="1 7">Multi-pass membrane protein</topology>
    </subcellularLocation>
</comment>
<dbReference type="GO" id="GO:0055085">
    <property type="term" value="P:transmembrane transport"/>
    <property type="evidence" value="ECO:0007669"/>
    <property type="project" value="InterPro"/>
</dbReference>
<comment type="caution">
    <text evidence="9">The sequence shown here is derived from an EMBL/GenBank/DDBJ whole genome shotgun (WGS) entry which is preliminary data.</text>
</comment>
<accession>A0A3S4AL72</accession>
<gene>
    <name evidence="9" type="ORF">ELQ90_09680</name>
</gene>
<name>A0A3S4AL72_9MICO</name>
<dbReference type="PROSITE" id="PS50928">
    <property type="entry name" value="ABC_TM1"/>
    <property type="match status" value="1"/>
</dbReference>
<evidence type="ECO:0000256" key="2">
    <source>
        <dbReference type="ARBA" id="ARBA00022448"/>
    </source>
</evidence>
<feature type="transmembrane region" description="Helical" evidence="7">
    <location>
        <begin position="42"/>
        <end position="64"/>
    </location>
</feature>
<keyword evidence="5 7" id="KW-1133">Transmembrane helix</keyword>
<dbReference type="InterPro" id="IPR050901">
    <property type="entry name" value="BP-dep_ABC_trans_perm"/>
</dbReference>
<dbReference type="InterPro" id="IPR000515">
    <property type="entry name" value="MetI-like"/>
</dbReference>
<dbReference type="EMBL" id="RZNB01000003">
    <property type="protein sequence ID" value="RWZ51056.1"/>
    <property type="molecule type" value="Genomic_DNA"/>
</dbReference>
<evidence type="ECO:0000256" key="3">
    <source>
        <dbReference type="ARBA" id="ARBA00022475"/>
    </source>
</evidence>
<dbReference type="CDD" id="cd06261">
    <property type="entry name" value="TM_PBP2"/>
    <property type="match status" value="1"/>
</dbReference>
<evidence type="ECO:0000259" key="8">
    <source>
        <dbReference type="PROSITE" id="PS50928"/>
    </source>
</evidence>
<dbReference type="InterPro" id="IPR035906">
    <property type="entry name" value="MetI-like_sf"/>
</dbReference>
<dbReference type="AlphaFoldDB" id="A0A3S4AL72"/>
<reference evidence="9 10" key="1">
    <citation type="submission" date="2018-12" db="EMBL/GenBank/DDBJ databases">
        <authorList>
            <person name="Li F."/>
        </authorList>
    </citation>
    <scope>NUCLEOTIDE SEQUENCE [LARGE SCALE GENOMIC DNA]</scope>
    <source>
        <strain evidence="9 10">11W25H-1</strain>
    </source>
</reference>
<evidence type="ECO:0000313" key="9">
    <source>
        <dbReference type="EMBL" id="RWZ51056.1"/>
    </source>
</evidence>
<evidence type="ECO:0000256" key="5">
    <source>
        <dbReference type="ARBA" id="ARBA00022989"/>
    </source>
</evidence>
<dbReference type="PANTHER" id="PTHR32243">
    <property type="entry name" value="MALTOSE TRANSPORT SYSTEM PERMEASE-RELATED"/>
    <property type="match status" value="1"/>
</dbReference>
<dbReference type="Pfam" id="PF00528">
    <property type="entry name" value="BPD_transp_1"/>
    <property type="match status" value="1"/>
</dbReference>
<keyword evidence="10" id="KW-1185">Reference proteome</keyword>
<sequence>MASNTTVDGALAAAPTTTRSITTADAKREFSIAAPRGRAMRWFSSIVLVVIGIVFLLPLVWLVLASLDASASLSVKWPEAPSFDNFLTVLTPETSLIPLTNSFILSAGCAVVTVFAAILAAYPLSRYSMRINKPFLYGVLFGTCLPITAMMVPVYALFVAFNLIDNMTGTILFLAATSLPMAIWMMKNFMDSVPISLEEAAWTDGASAMRTLRAIVVPLMRPGIAVVFIFVFIQTWGNFFIPFVLLLSPEKLPAAVSIFSFFGQYGSVAYGQLAAFSLLYSVPVLALYVLVTRLGGGSFALAGAVKG</sequence>
<dbReference type="Proteomes" id="UP000288547">
    <property type="component" value="Unassembled WGS sequence"/>
</dbReference>
<comment type="similarity">
    <text evidence="7">Belongs to the binding-protein-dependent transport system permease family.</text>
</comment>
<evidence type="ECO:0000256" key="6">
    <source>
        <dbReference type="ARBA" id="ARBA00023136"/>
    </source>
</evidence>
<protein>
    <submittedName>
        <fullName evidence="9">Carbohydrate ABC transporter permease</fullName>
    </submittedName>
</protein>
<dbReference type="OrthoDB" id="3228189at2"/>
<feature type="transmembrane region" description="Helical" evidence="7">
    <location>
        <begin position="268"/>
        <end position="291"/>
    </location>
</feature>
<evidence type="ECO:0000256" key="1">
    <source>
        <dbReference type="ARBA" id="ARBA00004651"/>
    </source>
</evidence>
<feature type="transmembrane region" description="Helical" evidence="7">
    <location>
        <begin position="103"/>
        <end position="124"/>
    </location>
</feature>
<keyword evidence="4 7" id="KW-0812">Transmembrane</keyword>
<feature type="transmembrane region" description="Helical" evidence="7">
    <location>
        <begin position="167"/>
        <end position="186"/>
    </location>
</feature>
<keyword evidence="6 7" id="KW-0472">Membrane</keyword>
<feature type="domain" description="ABC transmembrane type-1" evidence="8">
    <location>
        <begin position="99"/>
        <end position="291"/>
    </location>
</feature>
<feature type="transmembrane region" description="Helical" evidence="7">
    <location>
        <begin position="136"/>
        <end position="161"/>
    </location>
</feature>
<feature type="transmembrane region" description="Helical" evidence="7">
    <location>
        <begin position="223"/>
        <end position="248"/>
    </location>
</feature>
<keyword evidence="2 7" id="KW-0813">Transport</keyword>
<proteinExistence type="inferred from homology"/>
<dbReference type="PANTHER" id="PTHR32243:SF18">
    <property type="entry name" value="INNER MEMBRANE ABC TRANSPORTER PERMEASE PROTEIN YCJP"/>
    <property type="match status" value="1"/>
</dbReference>
<evidence type="ECO:0000256" key="7">
    <source>
        <dbReference type="RuleBase" id="RU363032"/>
    </source>
</evidence>
<evidence type="ECO:0000256" key="4">
    <source>
        <dbReference type="ARBA" id="ARBA00022692"/>
    </source>
</evidence>
<dbReference type="GO" id="GO:0005886">
    <property type="term" value="C:plasma membrane"/>
    <property type="evidence" value="ECO:0007669"/>
    <property type="project" value="UniProtKB-SubCell"/>
</dbReference>
<organism evidence="9 10">
    <name type="scientific">Labedella phragmitis</name>
    <dbReference type="NCBI Taxonomy" id="2498849"/>
    <lineage>
        <taxon>Bacteria</taxon>
        <taxon>Bacillati</taxon>
        <taxon>Actinomycetota</taxon>
        <taxon>Actinomycetes</taxon>
        <taxon>Micrococcales</taxon>
        <taxon>Microbacteriaceae</taxon>
        <taxon>Labedella</taxon>
    </lineage>
</organism>
<dbReference type="Gene3D" id="1.10.3720.10">
    <property type="entry name" value="MetI-like"/>
    <property type="match status" value="1"/>
</dbReference>
<keyword evidence="3" id="KW-1003">Cell membrane</keyword>
<evidence type="ECO:0000313" key="10">
    <source>
        <dbReference type="Proteomes" id="UP000288547"/>
    </source>
</evidence>